<dbReference type="EMBL" id="CP043661">
    <property type="protein sequence ID" value="QNE21772.1"/>
    <property type="molecule type" value="Genomic_DNA"/>
</dbReference>
<reference evidence="3" key="1">
    <citation type="submission" date="2019-09" db="EMBL/GenBank/DDBJ databases">
        <title>Antimicrobial potential of Antarctic Bacteria.</title>
        <authorList>
            <person name="Benaud N."/>
            <person name="Edwards R.J."/>
            <person name="Ferrari B.C."/>
        </authorList>
    </citation>
    <scope>NUCLEOTIDE SEQUENCE [LARGE SCALE GENOMIC DNA]</scope>
    <source>
        <strain evidence="3">SPB151</strain>
    </source>
</reference>
<dbReference type="Proteomes" id="UP000515563">
    <property type="component" value="Chromosome"/>
</dbReference>
<proteinExistence type="predicted"/>
<evidence type="ECO:0000259" key="1">
    <source>
        <dbReference type="Pfam" id="PF11716"/>
    </source>
</evidence>
<dbReference type="Gene3D" id="1.20.120.450">
    <property type="entry name" value="dinb family like domain"/>
    <property type="match status" value="1"/>
</dbReference>
<reference evidence="2 3" key="2">
    <citation type="journal article" date="2020" name="Microbiol. Resour. Announc.">
        <title>Antarctic desert soil bacteria exhibit high novel natural product potential, evaluated through long-read genome sequencing and comparative genomics.</title>
        <authorList>
            <person name="Benaud N."/>
            <person name="Edwards R.J."/>
            <person name="Amos T.G."/>
            <person name="D'Agostino P.M."/>
            <person name="Gutierrez-Chavez C."/>
            <person name="Montgomery K."/>
            <person name="Nicetic I."/>
            <person name="Ferrari B.C."/>
        </authorList>
    </citation>
    <scope>NUCLEOTIDE SEQUENCE [LARGE SCALE GENOMIC DNA]</scope>
    <source>
        <strain evidence="2 3">SPB151</strain>
    </source>
</reference>
<dbReference type="InterPro" id="IPR017517">
    <property type="entry name" value="Maleyloyr_isom"/>
</dbReference>
<evidence type="ECO:0000313" key="2">
    <source>
        <dbReference type="EMBL" id="QNE21772.1"/>
    </source>
</evidence>
<dbReference type="NCBIfam" id="TIGR03086">
    <property type="entry name" value="TIGR03086 family metal-binding protein"/>
    <property type="match status" value="1"/>
</dbReference>
<evidence type="ECO:0000313" key="3">
    <source>
        <dbReference type="Proteomes" id="UP000515563"/>
    </source>
</evidence>
<dbReference type="GO" id="GO:0046872">
    <property type="term" value="F:metal ion binding"/>
    <property type="evidence" value="ECO:0007669"/>
    <property type="project" value="InterPro"/>
</dbReference>
<gene>
    <name evidence="2" type="ORF">F1D05_32435</name>
</gene>
<name>A0A7G6X6A7_9ACTN</name>
<dbReference type="AlphaFoldDB" id="A0A7G6X6A7"/>
<dbReference type="SUPFAM" id="SSF109854">
    <property type="entry name" value="DinB/YfiT-like putative metalloenzymes"/>
    <property type="match status" value="1"/>
</dbReference>
<dbReference type="KEGG" id="kqi:F1D05_32435"/>
<dbReference type="InterPro" id="IPR024344">
    <property type="entry name" value="MDMPI_metal-binding"/>
</dbReference>
<organism evidence="2 3">
    <name type="scientific">Kribbella qitaiheensis</name>
    <dbReference type="NCBI Taxonomy" id="1544730"/>
    <lineage>
        <taxon>Bacteria</taxon>
        <taxon>Bacillati</taxon>
        <taxon>Actinomycetota</taxon>
        <taxon>Actinomycetes</taxon>
        <taxon>Propionibacteriales</taxon>
        <taxon>Kribbellaceae</taxon>
        <taxon>Kribbella</taxon>
    </lineage>
</organism>
<dbReference type="RefSeq" id="WP_185444178.1">
    <property type="nucleotide sequence ID" value="NZ_CP043661.1"/>
</dbReference>
<dbReference type="NCBIfam" id="TIGR03083">
    <property type="entry name" value="maleylpyruvate isomerase family mycothiol-dependent enzyme"/>
    <property type="match status" value="1"/>
</dbReference>
<feature type="domain" description="Mycothiol-dependent maleylpyruvate isomerase metal-binding" evidence="1">
    <location>
        <begin position="15"/>
        <end position="145"/>
    </location>
</feature>
<dbReference type="InterPro" id="IPR034660">
    <property type="entry name" value="DinB/YfiT-like"/>
</dbReference>
<sequence>MASLLSDLDLRAEDRAATDLCRSAVELVRPNQLDLPTPCAKWNLGELIAHLVAENRGFATIAVAASRSAQKGDAVRFGLGMWRPGPPDEITLARFGATSEAVGAAYADDAVLDLPVEVREFGTFPGRVAVAMHFVDYLVHGWDVARSIGRPNPIPEDLAEIALRLGTLIPAERPDDGVFAPVVPTDPDAPASERLLGLVGRDPKWSGA</sequence>
<protein>
    <submittedName>
        <fullName evidence="2">TIGR03086 family protein</fullName>
    </submittedName>
</protein>
<keyword evidence="3" id="KW-1185">Reference proteome</keyword>
<accession>A0A7G6X6A7</accession>
<dbReference type="Pfam" id="PF11716">
    <property type="entry name" value="MDMPI_N"/>
    <property type="match status" value="1"/>
</dbReference>
<dbReference type="InterPro" id="IPR017520">
    <property type="entry name" value="CHP03086"/>
</dbReference>